<evidence type="ECO:0000259" key="5">
    <source>
        <dbReference type="Pfam" id="PF02525"/>
    </source>
</evidence>
<evidence type="ECO:0000256" key="4">
    <source>
        <dbReference type="ARBA" id="ARBA00037981"/>
    </source>
</evidence>
<sequence length="194" mass="22484">MKNIFIINGSKEFGGSDGKLNDHMADIARRHLTEKGMNVRVTRIDDGYDEEQEVLNYLWADVIIYQMPAWWMEGPWIVKKYIDEVFTQSDDRFHINDGRSRRDSSKKYGSGGVLTDKKYMLSVTWNAPHEAFEDENQFFEGRGIDSVYFPLHKTNQFTGMTSLPTFACFDVVKNPHIDEDIRCYLAHLDANIAD</sequence>
<name>A0A433ZU37_MORMO</name>
<proteinExistence type="inferred from homology"/>
<evidence type="ECO:0000256" key="3">
    <source>
        <dbReference type="ARBA" id="ARBA00022827"/>
    </source>
</evidence>
<keyword evidence="2" id="KW-0285">Flavoprotein</keyword>
<protein>
    <submittedName>
        <fullName evidence="6">NADPH quinone reductase</fullName>
    </submittedName>
</protein>
<evidence type="ECO:0000256" key="1">
    <source>
        <dbReference type="ARBA" id="ARBA00001974"/>
    </source>
</evidence>
<dbReference type="InterPro" id="IPR052397">
    <property type="entry name" value="NADPH-QR_MdaB"/>
</dbReference>
<dbReference type="EMBL" id="NRQY01000001">
    <property type="protein sequence ID" value="RUT65572.1"/>
    <property type="molecule type" value="Genomic_DNA"/>
</dbReference>
<feature type="domain" description="Flavodoxin-like fold" evidence="5">
    <location>
        <begin position="2"/>
        <end position="189"/>
    </location>
</feature>
<evidence type="ECO:0000313" key="6">
    <source>
        <dbReference type="EMBL" id="RUT65572.1"/>
    </source>
</evidence>
<dbReference type="Pfam" id="PF02525">
    <property type="entry name" value="Flavodoxin_2"/>
    <property type="match status" value="1"/>
</dbReference>
<dbReference type="PANTHER" id="PTHR46305:SF3">
    <property type="entry name" value="NADPH:QUINONE OXIDOREDUCTASE MDAB"/>
    <property type="match status" value="1"/>
</dbReference>
<reference evidence="6 7" key="1">
    <citation type="submission" date="2017-08" db="EMBL/GenBank/DDBJ databases">
        <title>Draft genome sequence of pheromone producing symbiont Morganella morganii, of the female New Zealand grass grub Costelytra giveni.</title>
        <authorList>
            <person name="Laugraud A."/>
            <person name="Young S.D."/>
            <person name="Hurst M.H."/>
        </authorList>
    </citation>
    <scope>NUCLEOTIDE SEQUENCE [LARGE SCALE GENOMIC DNA]</scope>
    <source>
        <strain evidence="6 7">MMsCG</strain>
    </source>
</reference>
<dbReference type="AlphaFoldDB" id="A0A433ZU37"/>
<comment type="caution">
    <text evidence="6">The sequence shown here is derived from an EMBL/GenBank/DDBJ whole genome shotgun (WGS) entry which is preliminary data.</text>
</comment>
<gene>
    <name evidence="6" type="ORF">CKG00_03470</name>
</gene>
<comment type="cofactor">
    <cofactor evidence="1">
        <name>FAD</name>
        <dbReference type="ChEBI" id="CHEBI:57692"/>
    </cofactor>
</comment>
<dbReference type="InterPro" id="IPR029039">
    <property type="entry name" value="Flavoprotein-like_sf"/>
</dbReference>
<dbReference type="InterPro" id="IPR003680">
    <property type="entry name" value="Flavodoxin_fold"/>
</dbReference>
<accession>A0A433ZU37</accession>
<dbReference type="SUPFAM" id="SSF52218">
    <property type="entry name" value="Flavoproteins"/>
    <property type="match status" value="1"/>
</dbReference>
<organism evidence="6 7">
    <name type="scientific">Morganella morganii</name>
    <name type="common">Proteus morganii</name>
    <dbReference type="NCBI Taxonomy" id="582"/>
    <lineage>
        <taxon>Bacteria</taxon>
        <taxon>Pseudomonadati</taxon>
        <taxon>Pseudomonadota</taxon>
        <taxon>Gammaproteobacteria</taxon>
        <taxon>Enterobacterales</taxon>
        <taxon>Morganellaceae</taxon>
        <taxon>Morganella</taxon>
    </lineage>
</organism>
<dbReference type="OrthoDB" id="9798454at2"/>
<comment type="similarity">
    <text evidence="4">Belongs to the oxidoreductase MdaB family.</text>
</comment>
<evidence type="ECO:0000313" key="7">
    <source>
        <dbReference type="Proteomes" id="UP000286908"/>
    </source>
</evidence>
<dbReference type="PANTHER" id="PTHR46305">
    <property type="match status" value="1"/>
</dbReference>
<dbReference type="Proteomes" id="UP000286908">
    <property type="component" value="Unassembled WGS sequence"/>
</dbReference>
<keyword evidence="3" id="KW-0274">FAD</keyword>
<dbReference type="Gene3D" id="3.40.50.360">
    <property type="match status" value="1"/>
</dbReference>
<evidence type="ECO:0000256" key="2">
    <source>
        <dbReference type="ARBA" id="ARBA00022630"/>
    </source>
</evidence>